<name>A0A319FGY0_ASPSB</name>
<evidence type="ECO:0000259" key="2">
    <source>
        <dbReference type="PROSITE" id="PS50975"/>
    </source>
</evidence>
<dbReference type="Gene3D" id="3.30.470.20">
    <property type="entry name" value="ATP-grasp fold, B domain"/>
    <property type="match status" value="1"/>
</dbReference>
<keyword evidence="4" id="KW-1185">Reference proteome</keyword>
<dbReference type="InterPro" id="IPR053269">
    <property type="entry name" value="Asp-Met_ligase"/>
</dbReference>
<dbReference type="Pfam" id="PF02655">
    <property type="entry name" value="ATP-grasp_3"/>
    <property type="match status" value="1"/>
</dbReference>
<gene>
    <name evidence="3" type="ORF">BO78DRAFT_445663</name>
</gene>
<proteinExistence type="predicted"/>
<protein>
    <submittedName>
        <fullName evidence="3">Solid-state culture specific protein</fullName>
    </submittedName>
</protein>
<dbReference type="STRING" id="1448318.A0A319FGY0"/>
<dbReference type="AlphaFoldDB" id="A0A319FGY0"/>
<reference evidence="3 4" key="1">
    <citation type="submission" date="2018-02" db="EMBL/GenBank/DDBJ databases">
        <title>The genomes of Aspergillus section Nigri reveals drivers in fungal speciation.</title>
        <authorList>
            <consortium name="DOE Joint Genome Institute"/>
            <person name="Vesth T.C."/>
            <person name="Nybo J."/>
            <person name="Theobald S."/>
            <person name="Brandl J."/>
            <person name="Frisvad J.C."/>
            <person name="Nielsen K.F."/>
            <person name="Lyhne E.K."/>
            <person name="Kogle M.E."/>
            <person name="Kuo A."/>
            <person name="Riley R."/>
            <person name="Clum A."/>
            <person name="Nolan M."/>
            <person name="Lipzen A."/>
            <person name="Salamov A."/>
            <person name="Henrissat B."/>
            <person name="Wiebenga A."/>
            <person name="De vries R.P."/>
            <person name="Grigoriev I.V."/>
            <person name="Mortensen U.H."/>
            <person name="Andersen M.R."/>
            <person name="Baker S.E."/>
        </authorList>
    </citation>
    <scope>NUCLEOTIDE SEQUENCE [LARGE SCALE GENOMIC DNA]</scope>
    <source>
        <strain evidence="3 4">CBS 121057</strain>
    </source>
</reference>
<dbReference type="PANTHER" id="PTHR37018:SF1">
    <property type="entry name" value="CULTURE SPECIFIC PROTEIN, PUTATIVE (AFU_ORTHOLOGUE AFUA_2G00130)-RELATED"/>
    <property type="match status" value="1"/>
</dbReference>
<dbReference type="Proteomes" id="UP000248423">
    <property type="component" value="Unassembled WGS sequence"/>
</dbReference>
<dbReference type="GO" id="GO:0046872">
    <property type="term" value="F:metal ion binding"/>
    <property type="evidence" value="ECO:0007669"/>
    <property type="project" value="InterPro"/>
</dbReference>
<keyword evidence="1" id="KW-0067">ATP-binding</keyword>
<dbReference type="InterPro" id="IPR003806">
    <property type="entry name" value="ATP-grasp_PylC-type"/>
</dbReference>
<organism evidence="3 4">
    <name type="scientific">Aspergillus sclerotiicarbonarius (strain CBS 121057 / IBT 28362)</name>
    <dbReference type="NCBI Taxonomy" id="1448318"/>
    <lineage>
        <taxon>Eukaryota</taxon>
        <taxon>Fungi</taxon>
        <taxon>Dikarya</taxon>
        <taxon>Ascomycota</taxon>
        <taxon>Pezizomycotina</taxon>
        <taxon>Eurotiomycetes</taxon>
        <taxon>Eurotiomycetidae</taxon>
        <taxon>Eurotiales</taxon>
        <taxon>Aspergillaceae</taxon>
        <taxon>Aspergillus</taxon>
        <taxon>Aspergillus subgen. Circumdati</taxon>
    </lineage>
</organism>
<keyword evidence="1" id="KW-0547">Nucleotide-binding</keyword>
<dbReference type="EMBL" id="KZ826351">
    <property type="protein sequence ID" value="PYI06233.1"/>
    <property type="molecule type" value="Genomic_DNA"/>
</dbReference>
<accession>A0A319FGY0</accession>
<dbReference type="VEuPathDB" id="FungiDB:BO78DRAFT_445663"/>
<dbReference type="GO" id="GO:0005524">
    <property type="term" value="F:ATP binding"/>
    <property type="evidence" value="ECO:0007669"/>
    <property type="project" value="UniProtKB-UniRule"/>
</dbReference>
<dbReference type="SUPFAM" id="SSF56059">
    <property type="entry name" value="Glutathione synthetase ATP-binding domain-like"/>
    <property type="match status" value="1"/>
</dbReference>
<evidence type="ECO:0000313" key="4">
    <source>
        <dbReference type="Proteomes" id="UP000248423"/>
    </source>
</evidence>
<dbReference type="PANTHER" id="PTHR37018">
    <property type="entry name" value="CULTURE SPECIFIC PROTEIN, PUTATIVE (AFU_ORTHOLOGUE AFUA_2G00130)-RELATED"/>
    <property type="match status" value="1"/>
</dbReference>
<feature type="domain" description="ATP-grasp" evidence="2">
    <location>
        <begin position="193"/>
        <end position="417"/>
    </location>
</feature>
<dbReference type="InterPro" id="IPR011761">
    <property type="entry name" value="ATP-grasp"/>
</dbReference>
<evidence type="ECO:0000313" key="3">
    <source>
        <dbReference type="EMBL" id="PYI06233.1"/>
    </source>
</evidence>
<sequence length="487" mass="54295">MTAVTLLQPLPVASPRPYVSSKPVSRAVPVTLDYTLRDLYALDSDDAPQDITLAYDYPCKFPRAQLTQSSAVQFLYAANFPGADAEEEIPNLVKRGVAQRYSFLAGRSSVIMVDLSGTGGDDLAAIVNTSQEDVLGVYDQLCPDQRPNVQFITSLHDAQLAPDSPTAVIIPQDHLCHFTQILDPKVHYEILSKRWLALCGLPTPKSKVIDPLPIEAWGAGRDAEIRRMLHAVQLQELPFVVKVSIATSGRGTYVIHSESDRENMCNELRDILQDTLGKVHEENERLYPASFVIQELVPGEAHGVTFFVTKRGRVVYLATSQQRFDTEGHWKGARVSYLLEPVFQNRYRNTLDALARELHKKGYYGPAGADIMTDQNGKQVIVDVNPRVTGSYQLGLLKTHFMQRGLFEAAVLSPLIMRCTRSTFESQFAREILEGRMIINSWVHDCKRESSWTAVTVGAEDTVQLGRLVRVIETFVNTGEYSVAAEL</sequence>
<dbReference type="PROSITE" id="PS50975">
    <property type="entry name" value="ATP_GRASP"/>
    <property type="match status" value="1"/>
</dbReference>
<evidence type="ECO:0000256" key="1">
    <source>
        <dbReference type="PROSITE-ProRule" id="PRU00409"/>
    </source>
</evidence>
<dbReference type="OrthoDB" id="5946236at2759"/>